<reference evidence="2" key="1">
    <citation type="submission" date="2021-01" db="EMBL/GenBank/DDBJ databases">
        <authorList>
            <person name="Corre E."/>
            <person name="Pelletier E."/>
            <person name="Niang G."/>
            <person name="Scheremetjew M."/>
            <person name="Finn R."/>
            <person name="Kale V."/>
            <person name="Holt S."/>
            <person name="Cochrane G."/>
            <person name="Meng A."/>
            <person name="Brown T."/>
            <person name="Cohen L."/>
        </authorList>
    </citation>
    <scope>NUCLEOTIDE SEQUENCE</scope>
    <source>
        <strain evidence="2">CCMP1594</strain>
    </source>
</reference>
<protein>
    <submittedName>
        <fullName evidence="2">Uncharacterized protein</fullName>
    </submittedName>
</protein>
<feature type="region of interest" description="Disordered" evidence="1">
    <location>
        <begin position="1"/>
        <end position="23"/>
    </location>
</feature>
<gene>
    <name evidence="2" type="ORF">EGYM00163_LOCUS305</name>
</gene>
<dbReference type="EMBL" id="HBJA01001216">
    <property type="protein sequence ID" value="CAE0789192.1"/>
    <property type="molecule type" value="Transcribed_RNA"/>
</dbReference>
<sequence length="93" mass="10078">MAQARPPPNLVPPAQNTQQLNQQLKANDQSEKCLKACCCCCPGIVDQAADQNKQAIQAQYNQAHPHSVPQTMPPASSVPHTMPPNTPMSHSMH</sequence>
<feature type="compositionally biased region" description="Polar residues" evidence="1">
    <location>
        <begin position="14"/>
        <end position="23"/>
    </location>
</feature>
<evidence type="ECO:0000256" key="1">
    <source>
        <dbReference type="SAM" id="MobiDB-lite"/>
    </source>
</evidence>
<evidence type="ECO:0000313" key="2">
    <source>
        <dbReference type="EMBL" id="CAE0789192.1"/>
    </source>
</evidence>
<accession>A0A7S4C7G4</accession>
<name>A0A7S4C7G4_9EUGL</name>
<dbReference type="AlphaFoldDB" id="A0A7S4C7G4"/>
<organism evidence="2">
    <name type="scientific">Eutreptiella gymnastica</name>
    <dbReference type="NCBI Taxonomy" id="73025"/>
    <lineage>
        <taxon>Eukaryota</taxon>
        <taxon>Discoba</taxon>
        <taxon>Euglenozoa</taxon>
        <taxon>Euglenida</taxon>
        <taxon>Spirocuta</taxon>
        <taxon>Euglenophyceae</taxon>
        <taxon>Eutreptiales</taxon>
        <taxon>Eutreptiaceae</taxon>
        <taxon>Eutreptiella</taxon>
    </lineage>
</organism>
<feature type="compositionally biased region" description="Pro residues" evidence="1">
    <location>
        <begin position="1"/>
        <end position="11"/>
    </location>
</feature>
<feature type="compositionally biased region" description="Polar residues" evidence="1">
    <location>
        <begin position="59"/>
        <end position="74"/>
    </location>
</feature>
<feature type="region of interest" description="Disordered" evidence="1">
    <location>
        <begin position="59"/>
        <end position="93"/>
    </location>
</feature>
<proteinExistence type="predicted"/>